<gene>
    <name evidence="5" type="ORF">ACHAXA_003643</name>
</gene>
<evidence type="ECO:0000256" key="1">
    <source>
        <dbReference type="ARBA" id="ARBA00004123"/>
    </source>
</evidence>
<dbReference type="AlphaFoldDB" id="A0ABD3SP25"/>
<dbReference type="GO" id="GO:0005634">
    <property type="term" value="C:nucleus"/>
    <property type="evidence" value="ECO:0007669"/>
    <property type="project" value="UniProtKB-SubCell"/>
</dbReference>
<feature type="compositionally biased region" description="Acidic residues" evidence="4">
    <location>
        <begin position="18"/>
        <end position="35"/>
    </location>
</feature>
<proteinExistence type="predicted"/>
<keyword evidence="2" id="KW-0539">Nucleus</keyword>
<accession>A0ABD3SP25</accession>
<evidence type="ECO:0000313" key="6">
    <source>
        <dbReference type="Proteomes" id="UP001530377"/>
    </source>
</evidence>
<name>A0ABD3SP25_9STRA</name>
<feature type="compositionally biased region" description="Basic and acidic residues" evidence="4">
    <location>
        <begin position="47"/>
        <end position="89"/>
    </location>
</feature>
<feature type="compositionally biased region" description="Low complexity" evidence="4">
    <location>
        <begin position="8"/>
        <end position="17"/>
    </location>
</feature>
<comment type="subcellular location">
    <subcellularLocation>
        <location evidence="1">Nucleus</location>
    </subcellularLocation>
</comment>
<dbReference type="PANTHER" id="PTHR12214:SF0">
    <property type="entry name" value="LD29489P"/>
    <property type="match status" value="1"/>
</dbReference>
<dbReference type="Proteomes" id="UP001530377">
    <property type="component" value="Unassembled WGS sequence"/>
</dbReference>
<evidence type="ECO:0008006" key="7">
    <source>
        <dbReference type="Google" id="ProtNLM"/>
    </source>
</evidence>
<evidence type="ECO:0000256" key="3">
    <source>
        <dbReference type="SAM" id="Coils"/>
    </source>
</evidence>
<organism evidence="5 6">
    <name type="scientific">Cyclostephanos tholiformis</name>
    <dbReference type="NCBI Taxonomy" id="382380"/>
    <lineage>
        <taxon>Eukaryota</taxon>
        <taxon>Sar</taxon>
        <taxon>Stramenopiles</taxon>
        <taxon>Ochrophyta</taxon>
        <taxon>Bacillariophyta</taxon>
        <taxon>Coscinodiscophyceae</taxon>
        <taxon>Thalassiosirophycidae</taxon>
        <taxon>Stephanodiscales</taxon>
        <taxon>Stephanodiscaceae</taxon>
        <taxon>Cyclostephanos</taxon>
    </lineage>
</organism>
<dbReference type="PANTHER" id="PTHR12214">
    <property type="entry name" value="GC-RICH SEQUENCE DNA-BINDING FACTOR"/>
    <property type="match status" value="1"/>
</dbReference>
<sequence length="789" mass="88227">MAAAMRTDASSSVVDGSSSEEGEGGGGGADDDGEDDIRAGGGYYDDAALRRLRDEQGTSTRTRDGATTRPDPYIECRGGEEITKRGRREDIMEEDYISLLGRKNERTKTPADTDTVILTGDEAMALAEREEEKGGEDDDNIIVDFDPHGLFSPPTPPPSSGGAANVRSIVDGVADADDLDGPSRDVEEGNRRWEETMARRAGVLPPKTTTTTDGNGGRARSTRRNAPESTFLKKIRASLQPTLSNLGDVLSDLETGISRHQSTLSSANDELTRHQSNLKKHGEALEYYQGLRVDLATWMGALRELNNMVDNVEEARRLLEAHITWMRMERFLEWANDCTEVLETHGLLRGRVAGVNDDVAASGSVRATAYLDEFGRDLLSMSSIARVKRWNLRRTRRRKRLQDDMSDSEDRMSSLKISTESSNDDNFDVAEIEEWRQRSNAIQQAILIIPNLVKDDYLSISNLCSLFFGWERMYPDDYANSYAEISIIRMLEVLAKLECEKWDVLNLHGGSSPCLEITQFNWVQSLETETTRVVGGTSTKFSCPKAILLEVVKKVVLGRILDVFSFQDETKGGAKQHGIFDPFSEIQTKRLCLMVKSIFAFFLKFSEENARIFCEETAEKLLTALLSLLRYYIGKLTVPIMDASKIIFTENEFATKDSSTGLDSETSDAIAYASIVQVRELCKLVTNILRHWYPIINEQLRDQHDRITPLVQFVFLDLVSRRILPTLHSSYDIMSGGSVNDESGLPEKSIREVSDAMHSTGLLDKDEWMLMAAPLRTAAKLWKDNLART</sequence>
<dbReference type="EMBL" id="JALLPB020000023">
    <property type="protein sequence ID" value="KAL3826319.1"/>
    <property type="molecule type" value="Genomic_DNA"/>
</dbReference>
<reference evidence="5 6" key="1">
    <citation type="submission" date="2024-10" db="EMBL/GenBank/DDBJ databases">
        <title>Updated reference genomes for cyclostephanoid diatoms.</title>
        <authorList>
            <person name="Roberts W.R."/>
            <person name="Alverson A.J."/>
        </authorList>
    </citation>
    <scope>NUCLEOTIDE SEQUENCE [LARGE SCALE GENOMIC DNA]</scope>
    <source>
        <strain evidence="5 6">AJA228-03</strain>
    </source>
</reference>
<feature type="region of interest" description="Disordered" evidence="4">
    <location>
        <begin position="1"/>
        <end position="89"/>
    </location>
</feature>
<evidence type="ECO:0000256" key="2">
    <source>
        <dbReference type="ARBA" id="ARBA00023242"/>
    </source>
</evidence>
<dbReference type="InterPro" id="IPR012890">
    <property type="entry name" value="GCFC2-like"/>
</dbReference>
<evidence type="ECO:0000313" key="5">
    <source>
        <dbReference type="EMBL" id="KAL3826319.1"/>
    </source>
</evidence>
<keyword evidence="3" id="KW-0175">Coiled coil</keyword>
<evidence type="ECO:0000256" key="4">
    <source>
        <dbReference type="SAM" id="MobiDB-lite"/>
    </source>
</evidence>
<keyword evidence="6" id="KW-1185">Reference proteome</keyword>
<feature type="region of interest" description="Disordered" evidence="4">
    <location>
        <begin position="204"/>
        <end position="229"/>
    </location>
</feature>
<comment type="caution">
    <text evidence="5">The sequence shown here is derived from an EMBL/GenBank/DDBJ whole genome shotgun (WGS) entry which is preliminary data.</text>
</comment>
<feature type="coiled-coil region" evidence="3">
    <location>
        <begin position="295"/>
        <end position="322"/>
    </location>
</feature>
<feature type="region of interest" description="Disordered" evidence="4">
    <location>
        <begin position="401"/>
        <end position="422"/>
    </location>
</feature>
<protein>
    <recommendedName>
        <fullName evidence="7">Exocyst complex component Sec8</fullName>
    </recommendedName>
</protein>